<keyword evidence="6" id="KW-1133">Transmembrane helix</keyword>
<dbReference type="RefSeq" id="WP_013166774.1">
    <property type="nucleotide sequence ID" value="NC_014217.1"/>
</dbReference>
<keyword evidence="1 4" id="KW-0349">Heme</keyword>
<organism evidence="8 9">
    <name type="scientific">Ancylobacter novellus (strain ATCC 8093 / DSM 506 / JCM 20403 / CCM 1077 / IAM 12100 / NBRC 12443 / NCIMB 10456)</name>
    <name type="common">Starkeya novella</name>
    <dbReference type="NCBI Taxonomy" id="639283"/>
    <lineage>
        <taxon>Bacteria</taxon>
        <taxon>Pseudomonadati</taxon>
        <taxon>Pseudomonadota</taxon>
        <taxon>Alphaproteobacteria</taxon>
        <taxon>Hyphomicrobiales</taxon>
        <taxon>Xanthobacteraceae</taxon>
        <taxon>Ancylobacter</taxon>
    </lineage>
</organism>
<dbReference type="InterPro" id="IPR036909">
    <property type="entry name" value="Cyt_c-like_dom_sf"/>
</dbReference>
<evidence type="ECO:0000313" key="9">
    <source>
        <dbReference type="Proteomes" id="UP000006633"/>
    </source>
</evidence>
<reference evidence="8 9" key="1">
    <citation type="journal article" date="2012" name="Stand. Genomic Sci.">
        <title>Complete genome sequence of the facultatively chemolithoautotrophic and methylotrophic alpha Proteobacterium Starkeya novella type strain (ATCC 8093(T)).</title>
        <authorList>
            <person name="Kappler U."/>
            <person name="Davenport K."/>
            <person name="Beatson S."/>
            <person name="Lucas S."/>
            <person name="Lapidus A."/>
            <person name="Copeland A."/>
            <person name="Berry K.W."/>
            <person name="Glavina Del Rio T."/>
            <person name="Hammon N."/>
            <person name="Dalin E."/>
            <person name="Tice H."/>
            <person name="Pitluck S."/>
            <person name="Richardson P."/>
            <person name="Bruce D."/>
            <person name="Goodwin L.A."/>
            <person name="Han C."/>
            <person name="Tapia R."/>
            <person name="Detter J.C."/>
            <person name="Chang Y.J."/>
            <person name="Jeffries C.D."/>
            <person name="Land M."/>
            <person name="Hauser L."/>
            <person name="Kyrpides N.C."/>
            <person name="Goker M."/>
            <person name="Ivanova N."/>
            <person name="Klenk H.P."/>
            <person name="Woyke T."/>
        </authorList>
    </citation>
    <scope>NUCLEOTIDE SEQUENCE [LARGE SCALE GENOMIC DNA]</scope>
    <source>
        <strain evidence="9">ATCC 8093 / DSM 506 / JCM 20403 / CCM 1077 / IAM 12100 / NBRC 12443 / NCIMB 10456</strain>
    </source>
</reference>
<evidence type="ECO:0000259" key="7">
    <source>
        <dbReference type="PROSITE" id="PS51007"/>
    </source>
</evidence>
<dbReference type="eggNOG" id="COG1858">
    <property type="taxonomic scope" value="Bacteria"/>
</dbReference>
<dbReference type="EMBL" id="CP002026">
    <property type="protein sequence ID" value="ADH89270.1"/>
    <property type="molecule type" value="Genomic_DNA"/>
</dbReference>
<dbReference type="GO" id="GO:0009055">
    <property type="term" value="F:electron transfer activity"/>
    <property type="evidence" value="ECO:0007669"/>
    <property type="project" value="InterPro"/>
</dbReference>
<evidence type="ECO:0000256" key="6">
    <source>
        <dbReference type="SAM" id="Phobius"/>
    </source>
</evidence>
<feature type="domain" description="Cytochrome c" evidence="7">
    <location>
        <begin position="342"/>
        <end position="524"/>
    </location>
</feature>
<feature type="compositionally biased region" description="Basic and acidic residues" evidence="5">
    <location>
        <begin position="498"/>
        <end position="508"/>
    </location>
</feature>
<accession>D6ZZD4</accession>
<dbReference type="Gene3D" id="1.10.760.10">
    <property type="entry name" value="Cytochrome c-like domain"/>
    <property type="match status" value="1"/>
</dbReference>
<dbReference type="OrthoDB" id="417271at2"/>
<dbReference type="SUPFAM" id="SSF46626">
    <property type="entry name" value="Cytochrome c"/>
    <property type="match status" value="1"/>
</dbReference>
<dbReference type="GO" id="GO:0004130">
    <property type="term" value="F:cytochrome-c peroxidase activity"/>
    <property type="evidence" value="ECO:0007669"/>
    <property type="project" value="TreeGrafter"/>
</dbReference>
<dbReference type="KEGG" id="sno:Snov_1970"/>
<dbReference type="Pfam" id="PF13442">
    <property type="entry name" value="Cytochrome_CBB3"/>
    <property type="match status" value="1"/>
</dbReference>
<feature type="transmembrane region" description="Helical" evidence="6">
    <location>
        <begin position="21"/>
        <end position="39"/>
    </location>
</feature>
<dbReference type="HOGENOM" id="CLU_029702_0_0_5"/>
<dbReference type="GO" id="GO:0020037">
    <property type="term" value="F:heme binding"/>
    <property type="evidence" value="ECO:0007669"/>
    <property type="project" value="InterPro"/>
</dbReference>
<dbReference type="Proteomes" id="UP000006633">
    <property type="component" value="Chromosome"/>
</dbReference>
<feature type="region of interest" description="Disordered" evidence="5">
    <location>
        <begin position="487"/>
        <end position="508"/>
    </location>
</feature>
<sequence length="524" mass="58671">MAEADNQRRTPVEIIVGRRRRWRWLVLLLILAAVAYYLIFVNQYVVAYGDEDSHFLHGSIGSETATGLPYWVFKALPVIYADRLGPQGYRRFGFLYADEVVFDGGPQGAYGGARENDLPIGFSRRVVSGVERIWLNCSVCHVGTYKLPGDGKRHAIAGAPSNNLQLHAFIRFLLEVGRDPGFSADRLIEAIQSEEVGGNLNVFERQIYRYIVFPRVKAALLDLGNRLDFVYRQEDWGPGRVDTFNPYKAIQFNFPMGPEFISATALNGSSDYPSIWKQAPREGMNLHWDGNNSSVAERNLSAALGAGVTPPTVDRAAIGRIEGWMWELPPPAFPDPKRIDKAKAERGGRLFAAYCAGCHGQGAAGGYDYDTRRHPRLGQVQPLEEIGTDTGRWASYTREFSAAQNLLYAGYPWRFRHFRKTGGYANQPLDGIWARSPYLHNGSVPTLRDLLEPSAQRPAIWFRGSEEFDLDRVGYQSDAAAGSELFRYDTTRPGNGNEGHEGRRYGTELPASDKDALVEYMKTL</sequence>
<keyword evidence="9" id="KW-1185">Reference proteome</keyword>
<dbReference type="Pfam" id="PF21419">
    <property type="entry name" value="RoxA-like_Cyt-c"/>
    <property type="match status" value="1"/>
</dbReference>
<evidence type="ECO:0000256" key="3">
    <source>
        <dbReference type="ARBA" id="ARBA00023004"/>
    </source>
</evidence>
<keyword evidence="2 4" id="KW-0479">Metal-binding</keyword>
<gene>
    <name evidence="8" type="ordered locus">Snov_1970</name>
</gene>
<evidence type="ECO:0000256" key="4">
    <source>
        <dbReference type="PROSITE-ProRule" id="PRU00433"/>
    </source>
</evidence>
<dbReference type="PANTHER" id="PTHR30600">
    <property type="entry name" value="CYTOCHROME C PEROXIDASE-RELATED"/>
    <property type="match status" value="1"/>
</dbReference>
<keyword evidence="3 4" id="KW-0408">Iron</keyword>
<keyword evidence="6" id="KW-0472">Membrane</keyword>
<dbReference type="STRING" id="639283.Snov_1970"/>
<evidence type="ECO:0000256" key="5">
    <source>
        <dbReference type="SAM" id="MobiDB-lite"/>
    </source>
</evidence>
<evidence type="ECO:0000256" key="1">
    <source>
        <dbReference type="ARBA" id="ARBA00022617"/>
    </source>
</evidence>
<dbReference type="PANTHER" id="PTHR30600:SF9">
    <property type="entry name" value="BLR7738 PROTEIN"/>
    <property type="match status" value="1"/>
</dbReference>
<dbReference type="InterPro" id="IPR051395">
    <property type="entry name" value="Cytochrome_c_Peroxidase/MauG"/>
</dbReference>
<protein>
    <submittedName>
        <fullName evidence="8">Transmembrane protein</fullName>
    </submittedName>
</protein>
<dbReference type="PROSITE" id="PS51007">
    <property type="entry name" value="CYTC"/>
    <property type="match status" value="1"/>
</dbReference>
<name>D6ZZD4_ANCN5</name>
<keyword evidence="6 8" id="KW-0812">Transmembrane</keyword>
<dbReference type="AlphaFoldDB" id="D6ZZD4"/>
<dbReference type="GO" id="GO:0046872">
    <property type="term" value="F:metal ion binding"/>
    <property type="evidence" value="ECO:0007669"/>
    <property type="project" value="UniProtKB-KW"/>
</dbReference>
<evidence type="ECO:0000313" key="8">
    <source>
        <dbReference type="EMBL" id="ADH89270.1"/>
    </source>
</evidence>
<evidence type="ECO:0000256" key="2">
    <source>
        <dbReference type="ARBA" id="ARBA00022723"/>
    </source>
</evidence>
<dbReference type="InterPro" id="IPR009056">
    <property type="entry name" value="Cyt_c-like_dom"/>
</dbReference>
<proteinExistence type="predicted"/>